<keyword evidence="12" id="KW-1185">Reference proteome</keyword>
<dbReference type="InterPro" id="IPR022161">
    <property type="entry name" value="Helicase_IV_N"/>
</dbReference>
<comment type="caution">
    <text evidence="11">The sequence shown here is derived from an EMBL/GenBank/DDBJ whole genome shotgun (WGS) entry which is preliminary data.</text>
</comment>
<dbReference type="EC" id="5.6.2.4" evidence="7"/>
<keyword evidence="4 9" id="KW-0067">ATP-binding</keyword>
<dbReference type="InterPro" id="IPR027417">
    <property type="entry name" value="P-loop_NTPase"/>
</dbReference>
<sequence>MTMEWQPSFLSRLFRRAASWRLAIENDELSVTLDDQTYSIPLEAFSSLRFHHRLFWTNVTVWIGHEVQLVGLAHAARSTLDHQLRAVTSKQHFRAYYAKITGWLKEVDQVAATADAEHRWLTHDMQQELLSKKDALGIDAAKLKALFDSPVIQAAMGDNKPRVQGRLRQWSQDWTEHWKARNHVHMIRELDACSDLLNNVESRELNDEQAKAVVCFDNRVQLIASAGSGKTSTMVAKAIYAVHRGFVAPSEIIMLAFNKDAAQELQERGAQSLARLGMAGVTINALTFHSLGLKIIGGATGKKPSVPKWATKADLGLEKLGVIVDTLKDSSDEFRTKWDLFRLVFGRDHSTAPLRDVAEAFDREGEARLITLNGEHVASQEERLIANWLFYNGVEYAYERPYEHDTATADHRQYVPDFYYPQLKLYHEHFAFDAEGQAPAHFVNYAEGADWKRKTHASYGTQLIESTSHQLRTGEIFAHLSQELTSRGMELDPNPDRPIPDSGLVPLEHIDLVKVLRSFISHYKSNSLSAAMLYERYDALPISVFKFRYKMFLELAIPVIEGWDAALKEDRGIDFEDMINLAADCLERGYQSPYRLVMADEYQDASRARARLCRALVQEPHSHLFAVGDDWQSINRFAGADVSIMTGFVKWYGHGEVFRLEKTYRCPQAICDASSQFVAKNPAQLEKTVISVTEPIGPAFQAFQLSSRDHVRDGLRQYLDDLYQQLSTGVTPGANGRLISVFILGRYKSDAQFIPQGWEQRYGDKLEIRFKTIHTSKGDQADYVLLPGMMVGGFPSLKGDDPVFGLVMPEGDTYLHGEERRLFYVALTRARRSVAMFTVTARNSPFLAELAKDGVVMVTDMKGEPIQEERCPVCQHGVVLHRTGKFGDFKSCSGFPRCKYKPSKPKRQGARQPKLTHRPY</sequence>
<evidence type="ECO:0000313" key="12">
    <source>
        <dbReference type="Proteomes" id="UP000628137"/>
    </source>
</evidence>
<evidence type="ECO:0000313" key="11">
    <source>
        <dbReference type="EMBL" id="MBV4540104.1"/>
    </source>
</evidence>
<dbReference type="InterPro" id="IPR014016">
    <property type="entry name" value="UvrD-like_ATP-bd"/>
</dbReference>
<evidence type="ECO:0000256" key="5">
    <source>
        <dbReference type="ARBA" id="ARBA00023235"/>
    </source>
</evidence>
<dbReference type="Gene3D" id="3.40.50.300">
    <property type="entry name" value="P-loop containing nucleotide triphosphate hydrolases"/>
    <property type="match status" value="3"/>
</dbReference>
<protein>
    <recommendedName>
        <fullName evidence="7">DNA 3'-5' helicase</fullName>
        <ecNumber evidence="7">5.6.2.4</ecNumber>
    </recommendedName>
</protein>
<organism evidence="11 12">
    <name type="scientific">Pseudomonas vlassakiae</name>
    <dbReference type="NCBI Taxonomy" id="485888"/>
    <lineage>
        <taxon>Bacteria</taxon>
        <taxon>Pseudomonadati</taxon>
        <taxon>Pseudomonadota</taxon>
        <taxon>Gammaproteobacteria</taxon>
        <taxon>Pseudomonadales</taxon>
        <taxon>Pseudomonadaceae</taxon>
        <taxon>Pseudomonas</taxon>
    </lineage>
</organism>
<evidence type="ECO:0000256" key="1">
    <source>
        <dbReference type="ARBA" id="ARBA00022741"/>
    </source>
</evidence>
<evidence type="ECO:0000256" key="9">
    <source>
        <dbReference type="PROSITE-ProRule" id="PRU00560"/>
    </source>
</evidence>
<evidence type="ECO:0000256" key="4">
    <source>
        <dbReference type="ARBA" id="ARBA00022840"/>
    </source>
</evidence>
<dbReference type="SUPFAM" id="SSF52540">
    <property type="entry name" value="P-loop containing nucleoside triphosphate hydrolases"/>
    <property type="match status" value="1"/>
</dbReference>
<dbReference type="Gene3D" id="3.30.65.10">
    <property type="entry name" value="Bacterial Topoisomerase I, domain 1"/>
    <property type="match status" value="1"/>
</dbReference>
<evidence type="ECO:0000256" key="8">
    <source>
        <dbReference type="ARBA" id="ARBA00048988"/>
    </source>
</evidence>
<accession>A0ABS6R238</accession>
<name>A0ABS6R238_9PSED</name>
<dbReference type="PANTHER" id="PTHR11070">
    <property type="entry name" value="UVRD / RECB / PCRA DNA HELICASE FAMILY MEMBER"/>
    <property type="match status" value="1"/>
</dbReference>
<dbReference type="PANTHER" id="PTHR11070:SF63">
    <property type="entry name" value="DNA HELICASE IV"/>
    <property type="match status" value="1"/>
</dbReference>
<keyword evidence="3 9" id="KW-0347">Helicase</keyword>
<comment type="catalytic activity">
    <reaction evidence="6">
        <text>Couples ATP hydrolysis with the unwinding of duplex DNA by translocating in the 3'-5' direction.</text>
        <dbReference type="EC" id="5.6.2.4"/>
    </reaction>
</comment>
<feature type="binding site" evidence="9">
    <location>
        <begin position="224"/>
        <end position="231"/>
    </location>
    <ligand>
        <name>ATP</name>
        <dbReference type="ChEBI" id="CHEBI:30616"/>
    </ligand>
</feature>
<dbReference type="InterPro" id="IPR000212">
    <property type="entry name" value="DNA_helicase_UvrD/REP"/>
</dbReference>
<comment type="catalytic activity">
    <reaction evidence="8">
        <text>ATP + H2O = ADP + phosphate + H(+)</text>
        <dbReference type="Rhea" id="RHEA:13065"/>
        <dbReference type="ChEBI" id="CHEBI:15377"/>
        <dbReference type="ChEBI" id="CHEBI:15378"/>
        <dbReference type="ChEBI" id="CHEBI:30616"/>
        <dbReference type="ChEBI" id="CHEBI:43474"/>
        <dbReference type="ChEBI" id="CHEBI:456216"/>
        <dbReference type="EC" id="5.6.2.4"/>
    </reaction>
</comment>
<keyword evidence="5" id="KW-0413">Isomerase</keyword>
<dbReference type="InterPro" id="IPR014017">
    <property type="entry name" value="DNA_helicase_UvrD-like_C"/>
</dbReference>
<gene>
    <name evidence="11" type="ORF">HU738_003500</name>
</gene>
<feature type="domain" description="UvrD-like helicase ATP-binding" evidence="10">
    <location>
        <begin position="203"/>
        <end position="667"/>
    </location>
</feature>
<evidence type="ECO:0000256" key="7">
    <source>
        <dbReference type="ARBA" id="ARBA00034808"/>
    </source>
</evidence>
<evidence type="ECO:0000256" key="6">
    <source>
        <dbReference type="ARBA" id="ARBA00034617"/>
    </source>
</evidence>
<keyword evidence="2 9" id="KW-0378">Hydrolase</keyword>
<dbReference type="Proteomes" id="UP000628137">
    <property type="component" value="Unassembled WGS sequence"/>
</dbReference>
<keyword evidence="1 9" id="KW-0547">Nucleotide-binding</keyword>
<dbReference type="EMBL" id="JABWRP020000002">
    <property type="protein sequence ID" value="MBV4540104.1"/>
    <property type="molecule type" value="Genomic_DNA"/>
</dbReference>
<reference evidence="11 12" key="1">
    <citation type="journal article" date="2020" name="Microorganisms">
        <title>Reliable Identification of Environmental Pseudomonas Isolates Using the rpoD Gene.</title>
        <authorList>
            <consortium name="The Broad Institute Genome Sequencing Platform"/>
            <person name="Girard L."/>
            <person name="Lood C."/>
            <person name="Rokni-Zadeh H."/>
            <person name="van Noort V."/>
            <person name="Lavigne R."/>
            <person name="De Mot R."/>
        </authorList>
    </citation>
    <scope>NUCLEOTIDE SEQUENCE [LARGE SCALE GENOMIC DNA]</scope>
    <source>
        <strain evidence="11 12">RW4S2</strain>
    </source>
</reference>
<evidence type="ECO:0000256" key="3">
    <source>
        <dbReference type="ARBA" id="ARBA00022806"/>
    </source>
</evidence>
<dbReference type="Pfam" id="PF12462">
    <property type="entry name" value="Helicase_IV_N"/>
    <property type="match status" value="1"/>
</dbReference>
<dbReference type="PROSITE" id="PS51198">
    <property type="entry name" value="UVRD_HELICASE_ATP_BIND"/>
    <property type="match status" value="1"/>
</dbReference>
<dbReference type="SUPFAM" id="SSF57783">
    <property type="entry name" value="Zinc beta-ribbon"/>
    <property type="match status" value="1"/>
</dbReference>
<evidence type="ECO:0000259" key="10">
    <source>
        <dbReference type="PROSITE" id="PS51198"/>
    </source>
</evidence>
<dbReference type="Pfam" id="PF00580">
    <property type="entry name" value="UvrD-helicase"/>
    <property type="match status" value="1"/>
</dbReference>
<proteinExistence type="predicted"/>
<evidence type="ECO:0000256" key="2">
    <source>
        <dbReference type="ARBA" id="ARBA00022801"/>
    </source>
</evidence>
<dbReference type="Pfam" id="PF13361">
    <property type="entry name" value="UvrD_C"/>
    <property type="match status" value="1"/>
</dbReference>